<sequence>MMKVYYIWDAYCGWCYGFGAVLLPFMKAHPELDMEVISGGLFDRGASLSQYPHLPEANQQIQELFGVTFGSTYEKLLEVGDLVLSSNDAAIGYGLLRDQLPMDKHLDLAQDLQMAFYQDGKSLSDVATYTDLAQAYGLEEDSLAQAFLGEQASGKNHSDIAKARAFGVQSYPTLLIEKMGKFTICVAEL</sequence>
<dbReference type="SUPFAM" id="SSF52833">
    <property type="entry name" value="Thioredoxin-like"/>
    <property type="match status" value="1"/>
</dbReference>
<keyword evidence="3" id="KW-1185">Reference proteome</keyword>
<reference evidence="2 3" key="1">
    <citation type="submission" date="2024-06" db="EMBL/GenBank/DDBJ databases">
        <title>Genomic Encyclopedia of Type Strains, Phase IV (KMG-IV): sequencing the most valuable type-strain genomes for metagenomic binning, comparative biology and taxonomic classification.</title>
        <authorList>
            <person name="Goeker M."/>
        </authorList>
    </citation>
    <scope>NUCLEOTIDE SEQUENCE [LARGE SCALE GENOMIC DNA]</scope>
    <source>
        <strain evidence="2 3">DSM 15349</strain>
    </source>
</reference>
<name>A0ABV2JPG3_9STRE</name>
<evidence type="ECO:0008006" key="4">
    <source>
        <dbReference type="Google" id="ProtNLM"/>
    </source>
</evidence>
<dbReference type="EMBL" id="JBEPMK010000004">
    <property type="protein sequence ID" value="MET3644758.1"/>
    <property type="molecule type" value="Genomic_DNA"/>
</dbReference>
<dbReference type="Gene3D" id="3.40.30.10">
    <property type="entry name" value="Glutaredoxin"/>
    <property type="match status" value="1"/>
</dbReference>
<keyword evidence="1" id="KW-0472">Membrane</keyword>
<protein>
    <recommendedName>
        <fullName evidence="4">Thioredoxin</fullName>
    </recommendedName>
</protein>
<evidence type="ECO:0000313" key="2">
    <source>
        <dbReference type="EMBL" id="MET3644758.1"/>
    </source>
</evidence>
<feature type="transmembrane region" description="Helical" evidence="1">
    <location>
        <begin position="6"/>
        <end position="25"/>
    </location>
</feature>
<dbReference type="RefSeq" id="WP_354281160.1">
    <property type="nucleotide sequence ID" value="NZ_JBEPMK010000004.1"/>
</dbReference>
<keyword evidence="1" id="KW-1133">Transmembrane helix</keyword>
<evidence type="ECO:0000313" key="3">
    <source>
        <dbReference type="Proteomes" id="UP001549055"/>
    </source>
</evidence>
<gene>
    <name evidence="2" type="ORF">ABID27_001385</name>
</gene>
<organism evidence="2 3">
    <name type="scientific">Streptococcus gallinaceus</name>
    <dbReference type="NCBI Taxonomy" id="165758"/>
    <lineage>
        <taxon>Bacteria</taxon>
        <taxon>Bacillati</taxon>
        <taxon>Bacillota</taxon>
        <taxon>Bacilli</taxon>
        <taxon>Lactobacillales</taxon>
        <taxon>Streptococcaceae</taxon>
        <taxon>Streptococcus</taxon>
    </lineage>
</organism>
<proteinExistence type="predicted"/>
<dbReference type="InterPro" id="IPR036249">
    <property type="entry name" value="Thioredoxin-like_sf"/>
</dbReference>
<dbReference type="Gene3D" id="1.10.472.60">
    <property type="entry name" value="putative protein disulfide isomerase domain"/>
    <property type="match status" value="1"/>
</dbReference>
<keyword evidence="1" id="KW-0812">Transmembrane</keyword>
<evidence type="ECO:0000256" key="1">
    <source>
        <dbReference type="SAM" id="Phobius"/>
    </source>
</evidence>
<dbReference type="Proteomes" id="UP001549055">
    <property type="component" value="Unassembled WGS sequence"/>
</dbReference>
<accession>A0ABV2JPG3</accession>
<comment type="caution">
    <text evidence="2">The sequence shown here is derived from an EMBL/GenBank/DDBJ whole genome shotgun (WGS) entry which is preliminary data.</text>
</comment>